<keyword evidence="2" id="KW-0285">Flavoprotein</keyword>
<dbReference type="PANTHER" id="PTHR43735">
    <property type="entry name" value="APOPTOSIS-INDUCING FACTOR 1"/>
    <property type="match status" value="1"/>
</dbReference>
<dbReference type="PRINTS" id="PR00368">
    <property type="entry name" value="FADPNR"/>
</dbReference>
<evidence type="ECO:0000256" key="4">
    <source>
        <dbReference type="ARBA" id="ARBA00023002"/>
    </source>
</evidence>
<evidence type="ECO:0000256" key="1">
    <source>
        <dbReference type="ARBA" id="ARBA00006442"/>
    </source>
</evidence>
<dbReference type="Pfam" id="PF07992">
    <property type="entry name" value="Pyr_redox_2"/>
    <property type="match status" value="1"/>
</dbReference>
<sequence>MPLVGNPIRIAVAGGNYGGLGAVKSLYLNLLATNPDYDGTKQAPPNPNINITLIDRRDGFVHYLGMTRGISNPEYGRQLWIPYADMPWLQHPSIAIKKNIISRITPKHIEFADSNEKMEFDYLVLAMGLSRNAPIGVSASTEHEYLDSIHRYHTLIQDAKSIAIVGGGAVGTEMAADLKSDYPEKDIVLIHSRKLPVQGPFMDEFRHEVVNVLHKLGVKTIFGERVIDESAVKEDFSLANSKHSAILPELIDSVKRKATLITSSGSKVQADLVFKCLGAKNKSPLIDLPSSNEHVLFSSHGIRVNSCMQVDDPKYQHIFAVGDISNLAVAKYAGAAVRSGGTAGENIAKLINSKGAPVDLSQMKSRGGKNKGDKGENKIGPGATAGSAGYSHMKLELGEHYCVIQSDDGVVPPEVASSMSSPDIKLSKVKRNLAVGRYLPLER</sequence>
<feature type="region of interest" description="Disordered" evidence="5">
    <location>
        <begin position="359"/>
        <end position="385"/>
    </location>
</feature>
<feature type="domain" description="FAD/NAD(P)-binding" evidence="6">
    <location>
        <begin position="112"/>
        <end position="327"/>
    </location>
</feature>
<protein>
    <recommendedName>
        <fullName evidence="6">FAD/NAD(P)-binding domain-containing protein</fullName>
    </recommendedName>
</protein>
<comment type="similarity">
    <text evidence="1">Belongs to the FAD-dependent oxidoreductase family.</text>
</comment>
<keyword evidence="4" id="KW-0560">Oxidoreductase</keyword>
<dbReference type="OrthoDB" id="202203at2759"/>
<keyword evidence="3" id="KW-0274">FAD</keyword>
<keyword evidence="8" id="KW-1185">Reference proteome</keyword>
<evidence type="ECO:0000256" key="5">
    <source>
        <dbReference type="SAM" id="MobiDB-lite"/>
    </source>
</evidence>
<dbReference type="Gene3D" id="3.50.50.100">
    <property type="match status" value="1"/>
</dbReference>
<dbReference type="SUPFAM" id="SSF51905">
    <property type="entry name" value="FAD/NAD(P)-binding domain"/>
    <property type="match status" value="2"/>
</dbReference>
<dbReference type="InterPro" id="IPR023753">
    <property type="entry name" value="FAD/NAD-binding_dom"/>
</dbReference>
<dbReference type="GO" id="GO:0004174">
    <property type="term" value="F:electron-transferring-flavoprotein dehydrogenase activity"/>
    <property type="evidence" value="ECO:0007669"/>
    <property type="project" value="TreeGrafter"/>
</dbReference>
<name>A0A9W8LPR3_9FUNG</name>
<evidence type="ECO:0000313" key="7">
    <source>
        <dbReference type="EMBL" id="KAJ2797197.1"/>
    </source>
</evidence>
<reference evidence="7" key="1">
    <citation type="submission" date="2022-07" db="EMBL/GenBank/DDBJ databases">
        <title>Phylogenomic reconstructions and comparative analyses of Kickxellomycotina fungi.</title>
        <authorList>
            <person name="Reynolds N.K."/>
            <person name="Stajich J.E."/>
            <person name="Barry K."/>
            <person name="Grigoriev I.V."/>
            <person name="Crous P."/>
            <person name="Smith M.E."/>
        </authorList>
    </citation>
    <scope>NUCLEOTIDE SEQUENCE</scope>
    <source>
        <strain evidence="7">NRRL 1565</strain>
    </source>
</reference>
<evidence type="ECO:0000256" key="3">
    <source>
        <dbReference type="ARBA" id="ARBA00022827"/>
    </source>
</evidence>
<proteinExistence type="inferred from homology"/>
<dbReference type="InterPro" id="IPR036188">
    <property type="entry name" value="FAD/NAD-bd_sf"/>
</dbReference>
<dbReference type="EMBL" id="JANBUO010001690">
    <property type="protein sequence ID" value="KAJ2797197.1"/>
    <property type="molecule type" value="Genomic_DNA"/>
</dbReference>
<evidence type="ECO:0000256" key="2">
    <source>
        <dbReference type="ARBA" id="ARBA00022630"/>
    </source>
</evidence>
<evidence type="ECO:0000259" key="6">
    <source>
        <dbReference type="Pfam" id="PF07992"/>
    </source>
</evidence>
<dbReference type="PANTHER" id="PTHR43735:SF3">
    <property type="entry name" value="FERROPTOSIS SUPPRESSOR PROTEIN 1"/>
    <property type="match status" value="1"/>
</dbReference>
<organism evidence="7 8">
    <name type="scientific">Coemansia guatemalensis</name>
    <dbReference type="NCBI Taxonomy" id="2761395"/>
    <lineage>
        <taxon>Eukaryota</taxon>
        <taxon>Fungi</taxon>
        <taxon>Fungi incertae sedis</taxon>
        <taxon>Zoopagomycota</taxon>
        <taxon>Kickxellomycotina</taxon>
        <taxon>Kickxellomycetes</taxon>
        <taxon>Kickxellales</taxon>
        <taxon>Kickxellaceae</taxon>
        <taxon>Coemansia</taxon>
    </lineage>
</organism>
<dbReference type="GO" id="GO:0005737">
    <property type="term" value="C:cytoplasm"/>
    <property type="evidence" value="ECO:0007669"/>
    <property type="project" value="TreeGrafter"/>
</dbReference>
<dbReference type="Proteomes" id="UP001140094">
    <property type="component" value="Unassembled WGS sequence"/>
</dbReference>
<dbReference type="GO" id="GO:0050660">
    <property type="term" value="F:flavin adenine dinucleotide binding"/>
    <property type="evidence" value="ECO:0007669"/>
    <property type="project" value="TreeGrafter"/>
</dbReference>
<evidence type="ECO:0000313" key="8">
    <source>
        <dbReference type="Proteomes" id="UP001140094"/>
    </source>
</evidence>
<accession>A0A9W8LPR3</accession>
<gene>
    <name evidence="7" type="ORF">H4R20_005268</name>
</gene>
<comment type="caution">
    <text evidence="7">The sequence shown here is derived from an EMBL/GenBank/DDBJ whole genome shotgun (WGS) entry which is preliminary data.</text>
</comment>
<dbReference type="AlphaFoldDB" id="A0A9W8LPR3"/>